<dbReference type="Pfam" id="PF13460">
    <property type="entry name" value="NAD_binding_10"/>
    <property type="match status" value="1"/>
</dbReference>
<evidence type="ECO:0000313" key="2">
    <source>
        <dbReference type="EMBL" id="GAA3733001.1"/>
    </source>
</evidence>
<dbReference type="SUPFAM" id="SSF51735">
    <property type="entry name" value="NAD(P)-binding Rossmann-fold domains"/>
    <property type="match status" value="1"/>
</dbReference>
<accession>A0ABP7F7J5</accession>
<dbReference type="InterPro" id="IPR016040">
    <property type="entry name" value="NAD(P)-bd_dom"/>
</dbReference>
<comment type="caution">
    <text evidence="2">The sequence shown here is derived from an EMBL/GenBank/DDBJ whole genome shotgun (WGS) entry which is preliminary data.</text>
</comment>
<keyword evidence="3" id="KW-1185">Reference proteome</keyword>
<organism evidence="2 3">
    <name type="scientific">Salinicoccus jeotgali</name>
    <dbReference type="NCBI Taxonomy" id="381634"/>
    <lineage>
        <taxon>Bacteria</taxon>
        <taxon>Bacillati</taxon>
        <taxon>Bacillota</taxon>
        <taxon>Bacilli</taxon>
        <taxon>Bacillales</taxon>
        <taxon>Staphylococcaceae</taxon>
        <taxon>Salinicoccus</taxon>
    </lineage>
</organism>
<proteinExistence type="predicted"/>
<dbReference type="PANTHER" id="PTHR15020:SF50">
    <property type="entry name" value="UPF0659 PROTEIN YMR090W"/>
    <property type="match status" value="1"/>
</dbReference>
<evidence type="ECO:0000259" key="1">
    <source>
        <dbReference type="Pfam" id="PF13460"/>
    </source>
</evidence>
<feature type="domain" description="NAD(P)-binding" evidence="1">
    <location>
        <begin position="7"/>
        <end position="187"/>
    </location>
</feature>
<dbReference type="InterPro" id="IPR036291">
    <property type="entry name" value="NAD(P)-bd_dom_sf"/>
</dbReference>
<name>A0ABP7F7J5_9STAP</name>
<gene>
    <name evidence="2" type="ORF">GCM10022378_21560</name>
</gene>
<evidence type="ECO:0000313" key="3">
    <source>
        <dbReference type="Proteomes" id="UP001500920"/>
    </source>
</evidence>
<dbReference type="Gene3D" id="3.40.50.720">
    <property type="entry name" value="NAD(P)-binding Rossmann-like Domain"/>
    <property type="match status" value="1"/>
</dbReference>
<dbReference type="CDD" id="cd05243">
    <property type="entry name" value="SDR_a5"/>
    <property type="match status" value="1"/>
</dbReference>
<dbReference type="Proteomes" id="UP001500920">
    <property type="component" value="Unassembled WGS sequence"/>
</dbReference>
<reference evidence="3" key="1">
    <citation type="journal article" date="2019" name="Int. J. Syst. Evol. Microbiol.">
        <title>The Global Catalogue of Microorganisms (GCM) 10K type strain sequencing project: providing services to taxonomists for standard genome sequencing and annotation.</title>
        <authorList>
            <consortium name="The Broad Institute Genomics Platform"/>
            <consortium name="The Broad Institute Genome Sequencing Center for Infectious Disease"/>
            <person name="Wu L."/>
            <person name="Ma J."/>
        </authorList>
    </citation>
    <scope>NUCLEOTIDE SEQUENCE [LARGE SCALE GENOMIC DNA]</scope>
    <source>
        <strain evidence="3">JCM 16981</strain>
    </source>
</reference>
<protein>
    <submittedName>
        <fullName evidence="2">SDR family oxidoreductase</fullName>
    </submittedName>
</protein>
<sequence>MRVLVIGANGQIGQMVVSRLKEKGHEPVAMLRKEEQAQAFEDDGIDTVIADLEGDFSHAFEGVDGVIFTAGSGASTGADKTILIDQEGAIEAIDLAKSYELDHFVMVSGLGVENPRGVEGEIRPYLHAKHRADEHLIDSGVPYTILRPGLLTNGEGKGTVTFYEYKGETEYGEIIREDVADVLVKIIGYPPEDKIYYVVEGETSISQIL</sequence>
<dbReference type="RefSeq" id="WP_344704312.1">
    <property type="nucleotide sequence ID" value="NZ_BAABCK010000069.1"/>
</dbReference>
<dbReference type="PANTHER" id="PTHR15020">
    <property type="entry name" value="FLAVIN REDUCTASE-RELATED"/>
    <property type="match status" value="1"/>
</dbReference>
<dbReference type="EMBL" id="BAABCK010000069">
    <property type="protein sequence ID" value="GAA3733001.1"/>
    <property type="molecule type" value="Genomic_DNA"/>
</dbReference>